<evidence type="ECO:0000256" key="4">
    <source>
        <dbReference type="ARBA" id="ARBA00022729"/>
    </source>
</evidence>
<comment type="subcellular location">
    <subcellularLocation>
        <location evidence="1">Secreted</location>
    </subcellularLocation>
</comment>
<dbReference type="Gene3D" id="3.40.50.1820">
    <property type="entry name" value="alpha/beta hydrolase"/>
    <property type="match status" value="1"/>
</dbReference>
<keyword evidence="6" id="KW-0119">Carbohydrate metabolism</keyword>
<reference evidence="10" key="1">
    <citation type="submission" date="2016-11" db="EMBL/GenBank/DDBJ databases">
        <authorList>
            <person name="Varghese N."/>
            <person name="Submissions S."/>
        </authorList>
    </citation>
    <scope>NUCLEOTIDE SEQUENCE [LARGE SCALE GENOMIC DNA]</scope>
    <source>
        <strain evidence="10">DSM 16990</strain>
    </source>
</reference>
<dbReference type="GO" id="GO:0030600">
    <property type="term" value="F:feruloyl esterase activity"/>
    <property type="evidence" value="ECO:0007669"/>
    <property type="project" value="InterPro"/>
</dbReference>
<accession>A0A1M4WFL0</accession>
<evidence type="ECO:0000256" key="2">
    <source>
        <dbReference type="ARBA" id="ARBA00022525"/>
    </source>
</evidence>
<dbReference type="Pfam" id="PF00756">
    <property type="entry name" value="Esterase"/>
    <property type="match status" value="1"/>
</dbReference>
<dbReference type="InterPro" id="IPR029058">
    <property type="entry name" value="AB_hydrolase_fold"/>
</dbReference>
<name>A0A1M4WFL0_9SPHI</name>
<proteinExistence type="predicted"/>
<evidence type="ECO:0000313" key="9">
    <source>
        <dbReference type="EMBL" id="SHE79742.1"/>
    </source>
</evidence>
<evidence type="ECO:0000256" key="3">
    <source>
        <dbReference type="ARBA" id="ARBA00022651"/>
    </source>
</evidence>
<dbReference type="PANTHER" id="PTHR38050">
    <property type="match status" value="1"/>
</dbReference>
<dbReference type="OrthoDB" id="699118at2"/>
<dbReference type="Proteomes" id="UP000184287">
    <property type="component" value="Unassembled WGS sequence"/>
</dbReference>
<dbReference type="EMBL" id="FQUQ01000001">
    <property type="protein sequence ID" value="SHE79742.1"/>
    <property type="molecule type" value="Genomic_DNA"/>
</dbReference>
<gene>
    <name evidence="9" type="ORF">SAMN04488522_1011245</name>
</gene>
<evidence type="ECO:0000313" key="10">
    <source>
        <dbReference type="Proteomes" id="UP000184287"/>
    </source>
</evidence>
<keyword evidence="4 8" id="KW-0732">Signal</keyword>
<evidence type="ECO:0000256" key="6">
    <source>
        <dbReference type="ARBA" id="ARBA00023277"/>
    </source>
</evidence>
<evidence type="ECO:0000256" key="5">
    <source>
        <dbReference type="ARBA" id="ARBA00022801"/>
    </source>
</evidence>
<dbReference type="InterPro" id="IPR043595">
    <property type="entry name" value="FaeB/C/D"/>
</dbReference>
<evidence type="ECO:0000256" key="7">
    <source>
        <dbReference type="ARBA" id="ARBA00023326"/>
    </source>
</evidence>
<keyword evidence="2" id="KW-0964">Secreted</keyword>
<feature type="signal peptide" evidence="8">
    <location>
        <begin position="1"/>
        <end position="20"/>
    </location>
</feature>
<dbReference type="STRING" id="288992.SAMN04488522_1011245"/>
<keyword evidence="3" id="KW-0858">Xylan degradation</keyword>
<dbReference type="RefSeq" id="WP_073228717.1">
    <property type="nucleotide sequence ID" value="NZ_FQUQ01000001.1"/>
</dbReference>
<dbReference type="GO" id="GO:0005576">
    <property type="term" value="C:extracellular region"/>
    <property type="evidence" value="ECO:0007669"/>
    <property type="project" value="UniProtKB-SubCell"/>
</dbReference>
<keyword evidence="7" id="KW-0624">Polysaccharide degradation</keyword>
<evidence type="ECO:0000256" key="1">
    <source>
        <dbReference type="ARBA" id="ARBA00004613"/>
    </source>
</evidence>
<dbReference type="GO" id="GO:0045493">
    <property type="term" value="P:xylan catabolic process"/>
    <property type="evidence" value="ECO:0007669"/>
    <property type="project" value="UniProtKB-KW"/>
</dbReference>
<dbReference type="PANTHER" id="PTHR38050:SF2">
    <property type="entry name" value="FERULOYL ESTERASE C-RELATED"/>
    <property type="match status" value="1"/>
</dbReference>
<keyword evidence="10" id="KW-1185">Reference proteome</keyword>
<dbReference type="SUPFAM" id="SSF53474">
    <property type="entry name" value="alpha/beta-Hydrolases"/>
    <property type="match status" value="1"/>
</dbReference>
<protein>
    <submittedName>
        <fullName evidence="9">Polyhydroxybutyrate depolymerase</fullName>
    </submittedName>
</protein>
<organism evidence="9 10">
    <name type="scientific">Pedobacter caeni</name>
    <dbReference type="NCBI Taxonomy" id="288992"/>
    <lineage>
        <taxon>Bacteria</taxon>
        <taxon>Pseudomonadati</taxon>
        <taxon>Bacteroidota</taxon>
        <taxon>Sphingobacteriia</taxon>
        <taxon>Sphingobacteriales</taxon>
        <taxon>Sphingobacteriaceae</taxon>
        <taxon>Pedobacter</taxon>
    </lineage>
</organism>
<dbReference type="AlphaFoldDB" id="A0A1M4WFL0"/>
<feature type="chain" id="PRO_5012838474" evidence="8">
    <location>
        <begin position="21"/>
        <end position="291"/>
    </location>
</feature>
<evidence type="ECO:0000256" key="8">
    <source>
        <dbReference type="SAM" id="SignalP"/>
    </source>
</evidence>
<dbReference type="InterPro" id="IPR000801">
    <property type="entry name" value="Esterase-like"/>
</dbReference>
<sequence>MKQTILLAFIAVITLNTVSAQMKSFKFKQAKRKYIVYPPKTYDAKKTYPLIYNFHGGGMTATEQMFYSGMNALADRLNFIVVYPAGINADWNVGFEMSYLNGTDDVGFIRALNDTLKQHYNINNKAVFATGLSRGGFFCHRLAAEMPETFAAIASVGGPLPDSVRYFNRSDKKIAVMQVSGTADQIVKYEGKTGAYSSAQETFNYWVSHNHLSPDLKKEKLMDTDKKDGTSVLITEVGAQGTGVMLVRVQDGGHTWPGSDPFNIGFPLGKTTADVNVNELMWHFFNRNKKP</sequence>
<keyword evidence="5" id="KW-0378">Hydrolase</keyword>